<proteinExistence type="predicted"/>
<protein>
    <recommendedName>
        <fullName evidence="4">DUF4369 domain-containing protein</fullName>
    </recommendedName>
</protein>
<comment type="caution">
    <text evidence="2">The sequence shown here is derived from an EMBL/GenBank/DDBJ whole genome shotgun (WGS) entry which is preliminary data.</text>
</comment>
<evidence type="ECO:0000313" key="2">
    <source>
        <dbReference type="EMBL" id="RRJ93403.1"/>
    </source>
</evidence>
<evidence type="ECO:0000313" key="3">
    <source>
        <dbReference type="Proteomes" id="UP000271937"/>
    </source>
</evidence>
<organism evidence="2 3">
    <name type="scientific">Flavobacterium macacae</name>
    <dbReference type="NCBI Taxonomy" id="2488993"/>
    <lineage>
        <taxon>Bacteria</taxon>
        <taxon>Pseudomonadati</taxon>
        <taxon>Bacteroidota</taxon>
        <taxon>Flavobacteriia</taxon>
        <taxon>Flavobacteriales</taxon>
        <taxon>Flavobacteriaceae</taxon>
        <taxon>Flavobacterium</taxon>
    </lineage>
</organism>
<keyword evidence="1" id="KW-0732">Signal</keyword>
<sequence>MKRLLLIAFLMVQASLYAQKDCEFSSNFKDSIGTYKETKQKIIYEKVFAGSSSNIFFSLINADGTPVLNFQNIQKSKDFIKATCFDSTSKIYLQLENGKIMTMIISEEGNCGSTVLDQTTGASVRITSANFLFMKNSIEELKKSPISFVRIKYASEMVDYIMKREIVSELSNETSYPQNFFIDHLKCIEE</sequence>
<feature type="signal peptide" evidence="1">
    <location>
        <begin position="1"/>
        <end position="20"/>
    </location>
</feature>
<dbReference type="EMBL" id="RQVR01000003">
    <property type="protein sequence ID" value="RRJ93403.1"/>
    <property type="molecule type" value="Genomic_DNA"/>
</dbReference>
<evidence type="ECO:0008006" key="4">
    <source>
        <dbReference type="Google" id="ProtNLM"/>
    </source>
</evidence>
<keyword evidence="3" id="KW-1185">Reference proteome</keyword>
<reference evidence="2 3" key="1">
    <citation type="submission" date="2018-11" db="EMBL/GenBank/DDBJ databases">
        <title>Flavobacterium sp. nov., YIM 102600 draft genome.</title>
        <authorList>
            <person name="Li G."/>
            <person name="Jiang Y."/>
        </authorList>
    </citation>
    <scope>NUCLEOTIDE SEQUENCE [LARGE SCALE GENOMIC DNA]</scope>
    <source>
        <strain evidence="2 3">YIM 102600</strain>
    </source>
</reference>
<gene>
    <name evidence="2" type="ORF">EG849_03600</name>
</gene>
<feature type="chain" id="PRO_5017926563" description="DUF4369 domain-containing protein" evidence="1">
    <location>
        <begin position="21"/>
        <end position="190"/>
    </location>
</feature>
<accession>A0A3P3WKD4</accession>
<dbReference type="AlphaFoldDB" id="A0A3P3WKD4"/>
<name>A0A3P3WKD4_9FLAO</name>
<dbReference type="OrthoDB" id="1372254at2"/>
<dbReference type="Proteomes" id="UP000271937">
    <property type="component" value="Unassembled WGS sequence"/>
</dbReference>
<dbReference type="RefSeq" id="WP_125011720.1">
    <property type="nucleotide sequence ID" value="NZ_RQVR01000003.1"/>
</dbReference>
<evidence type="ECO:0000256" key="1">
    <source>
        <dbReference type="SAM" id="SignalP"/>
    </source>
</evidence>